<evidence type="ECO:0000256" key="6">
    <source>
        <dbReference type="ARBA" id="ARBA00023136"/>
    </source>
</evidence>
<dbReference type="EMBL" id="CH940654">
    <property type="protein sequence ID" value="KRF77799.1"/>
    <property type="molecule type" value="Genomic_DNA"/>
</dbReference>
<dbReference type="PANTHER" id="PTHR11662:SF415">
    <property type="entry name" value="AT30085P-RELATED"/>
    <property type="match status" value="1"/>
</dbReference>
<proteinExistence type="predicted"/>
<dbReference type="OrthoDB" id="1421090at2759"/>
<keyword evidence="2" id="KW-0813">Transport</keyword>
<feature type="transmembrane region" description="Helical" evidence="7">
    <location>
        <begin position="21"/>
        <end position="39"/>
    </location>
</feature>
<feature type="transmembrane region" description="Helical" evidence="7">
    <location>
        <begin position="180"/>
        <end position="204"/>
    </location>
</feature>
<feature type="transmembrane region" description="Helical" evidence="7">
    <location>
        <begin position="118"/>
        <end position="138"/>
    </location>
</feature>
<name>A0A0Q9W690_DROVI</name>
<gene>
    <name evidence="9" type="primary">Dvir\GJ25607</name>
    <name evidence="9" type="ORF">Dvir_GJ25607</name>
</gene>
<reference evidence="9 10" key="1">
    <citation type="journal article" date="2007" name="Nature">
        <title>Evolution of genes and genomes on the Drosophila phylogeny.</title>
        <authorList>
            <consortium name="Drosophila 12 Genomes Consortium"/>
            <person name="Clark A.G."/>
            <person name="Eisen M.B."/>
            <person name="Smith D.R."/>
            <person name="Bergman C.M."/>
            <person name="Oliver B."/>
            <person name="Markow T.A."/>
            <person name="Kaufman T.C."/>
            <person name="Kellis M."/>
            <person name="Gelbart W."/>
            <person name="Iyer V.N."/>
            <person name="Pollard D.A."/>
            <person name="Sackton T.B."/>
            <person name="Larracuente A.M."/>
            <person name="Singh N.D."/>
            <person name="Abad J.P."/>
            <person name="Abt D.N."/>
            <person name="Adryan B."/>
            <person name="Aguade M."/>
            <person name="Akashi H."/>
            <person name="Anderson W.W."/>
            <person name="Aquadro C.F."/>
            <person name="Ardell D.H."/>
            <person name="Arguello R."/>
            <person name="Artieri C.G."/>
            <person name="Barbash D.A."/>
            <person name="Barker D."/>
            <person name="Barsanti P."/>
            <person name="Batterham P."/>
            <person name="Batzoglou S."/>
            <person name="Begun D."/>
            <person name="Bhutkar A."/>
            <person name="Blanco E."/>
            <person name="Bosak S.A."/>
            <person name="Bradley R.K."/>
            <person name="Brand A.D."/>
            <person name="Brent M.R."/>
            <person name="Brooks A.N."/>
            <person name="Brown R.H."/>
            <person name="Butlin R.K."/>
            <person name="Caggese C."/>
            <person name="Calvi B.R."/>
            <person name="Bernardo de Carvalho A."/>
            <person name="Caspi A."/>
            <person name="Castrezana S."/>
            <person name="Celniker S.E."/>
            <person name="Chang J.L."/>
            <person name="Chapple C."/>
            <person name="Chatterji S."/>
            <person name="Chinwalla A."/>
            <person name="Civetta A."/>
            <person name="Clifton S.W."/>
            <person name="Comeron J.M."/>
            <person name="Costello J.C."/>
            <person name="Coyne J.A."/>
            <person name="Daub J."/>
            <person name="David R.G."/>
            <person name="Delcher A.L."/>
            <person name="Delehaunty K."/>
            <person name="Do C.B."/>
            <person name="Ebling H."/>
            <person name="Edwards K."/>
            <person name="Eickbush T."/>
            <person name="Evans J.D."/>
            <person name="Filipski A."/>
            <person name="Findeiss S."/>
            <person name="Freyhult E."/>
            <person name="Fulton L."/>
            <person name="Fulton R."/>
            <person name="Garcia A.C."/>
            <person name="Gardiner A."/>
            <person name="Garfield D.A."/>
            <person name="Garvin B.E."/>
            <person name="Gibson G."/>
            <person name="Gilbert D."/>
            <person name="Gnerre S."/>
            <person name="Godfrey J."/>
            <person name="Good R."/>
            <person name="Gotea V."/>
            <person name="Gravely B."/>
            <person name="Greenberg A.J."/>
            <person name="Griffiths-Jones S."/>
            <person name="Gross S."/>
            <person name="Guigo R."/>
            <person name="Gustafson E.A."/>
            <person name="Haerty W."/>
            <person name="Hahn M.W."/>
            <person name="Halligan D.L."/>
            <person name="Halpern A.L."/>
            <person name="Halter G.M."/>
            <person name="Han M.V."/>
            <person name="Heger A."/>
            <person name="Hillier L."/>
            <person name="Hinrichs A.S."/>
            <person name="Holmes I."/>
            <person name="Hoskins R.A."/>
            <person name="Hubisz M.J."/>
            <person name="Hultmark D."/>
            <person name="Huntley M.A."/>
            <person name="Jaffe D.B."/>
            <person name="Jagadeeshan S."/>
            <person name="Jeck W.R."/>
            <person name="Johnson J."/>
            <person name="Jones C.D."/>
            <person name="Jordan W.C."/>
            <person name="Karpen G.H."/>
            <person name="Kataoka E."/>
            <person name="Keightley P.D."/>
            <person name="Kheradpour P."/>
            <person name="Kirkness E.F."/>
            <person name="Koerich L.B."/>
            <person name="Kristiansen K."/>
            <person name="Kudrna D."/>
            <person name="Kulathinal R.J."/>
            <person name="Kumar S."/>
            <person name="Kwok R."/>
            <person name="Lander E."/>
            <person name="Langley C.H."/>
            <person name="Lapoint R."/>
            <person name="Lazzaro B.P."/>
            <person name="Lee S.J."/>
            <person name="Levesque L."/>
            <person name="Li R."/>
            <person name="Lin C.F."/>
            <person name="Lin M.F."/>
            <person name="Lindblad-Toh K."/>
            <person name="Llopart A."/>
            <person name="Long M."/>
            <person name="Low L."/>
            <person name="Lozovsky E."/>
            <person name="Lu J."/>
            <person name="Luo M."/>
            <person name="Machado C.A."/>
            <person name="Makalowski W."/>
            <person name="Marzo M."/>
            <person name="Matsuda M."/>
            <person name="Matzkin L."/>
            <person name="McAllister B."/>
            <person name="McBride C.S."/>
            <person name="McKernan B."/>
            <person name="McKernan K."/>
            <person name="Mendez-Lago M."/>
            <person name="Minx P."/>
            <person name="Mollenhauer M.U."/>
            <person name="Montooth K."/>
            <person name="Mount S.M."/>
            <person name="Mu X."/>
            <person name="Myers E."/>
            <person name="Negre B."/>
            <person name="Newfeld S."/>
            <person name="Nielsen R."/>
            <person name="Noor M.A."/>
            <person name="O'Grady P."/>
            <person name="Pachter L."/>
            <person name="Papaceit M."/>
            <person name="Parisi M.J."/>
            <person name="Parisi M."/>
            <person name="Parts L."/>
            <person name="Pedersen J.S."/>
            <person name="Pesole G."/>
            <person name="Phillippy A.M."/>
            <person name="Ponting C.P."/>
            <person name="Pop M."/>
            <person name="Porcelli D."/>
            <person name="Powell J.R."/>
            <person name="Prohaska S."/>
            <person name="Pruitt K."/>
            <person name="Puig M."/>
            <person name="Quesneville H."/>
            <person name="Ram K.R."/>
            <person name="Rand D."/>
            <person name="Rasmussen M.D."/>
            <person name="Reed L.K."/>
            <person name="Reenan R."/>
            <person name="Reily A."/>
            <person name="Remington K.A."/>
            <person name="Rieger T.T."/>
            <person name="Ritchie M.G."/>
            <person name="Robin C."/>
            <person name="Rogers Y.H."/>
            <person name="Rohde C."/>
            <person name="Rozas J."/>
            <person name="Rubenfield M.J."/>
            <person name="Ruiz A."/>
            <person name="Russo S."/>
            <person name="Salzberg S.L."/>
            <person name="Sanchez-Gracia A."/>
            <person name="Saranga D.J."/>
            <person name="Sato H."/>
            <person name="Schaeffer S.W."/>
            <person name="Schatz M.C."/>
            <person name="Schlenke T."/>
            <person name="Schwartz R."/>
            <person name="Segarra C."/>
            <person name="Singh R.S."/>
            <person name="Sirot L."/>
            <person name="Sirota M."/>
            <person name="Sisneros N.B."/>
            <person name="Smith C.D."/>
            <person name="Smith T.F."/>
            <person name="Spieth J."/>
            <person name="Stage D.E."/>
            <person name="Stark A."/>
            <person name="Stephan W."/>
            <person name="Strausberg R.L."/>
            <person name="Strempel S."/>
            <person name="Sturgill D."/>
            <person name="Sutton G."/>
            <person name="Sutton G.G."/>
            <person name="Tao W."/>
            <person name="Teichmann S."/>
            <person name="Tobari Y.N."/>
            <person name="Tomimura Y."/>
            <person name="Tsolas J.M."/>
            <person name="Valente V.L."/>
            <person name="Venter E."/>
            <person name="Venter J.C."/>
            <person name="Vicario S."/>
            <person name="Vieira F.G."/>
            <person name="Vilella A.J."/>
            <person name="Villasante A."/>
            <person name="Walenz B."/>
            <person name="Wang J."/>
            <person name="Wasserman M."/>
            <person name="Watts T."/>
            <person name="Wilson D."/>
            <person name="Wilson R.K."/>
            <person name="Wing R.A."/>
            <person name="Wolfner M.F."/>
            <person name="Wong A."/>
            <person name="Wong G.K."/>
            <person name="Wu C.I."/>
            <person name="Wu G."/>
            <person name="Yamamoto D."/>
            <person name="Yang H.P."/>
            <person name="Yang S.P."/>
            <person name="Yorke J.A."/>
            <person name="Yoshida K."/>
            <person name="Zdobnov E."/>
            <person name="Zhang P."/>
            <person name="Zhang Y."/>
            <person name="Zimin A.V."/>
            <person name="Baldwin J."/>
            <person name="Abdouelleil A."/>
            <person name="Abdulkadir J."/>
            <person name="Abebe A."/>
            <person name="Abera B."/>
            <person name="Abreu J."/>
            <person name="Acer S.C."/>
            <person name="Aftuck L."/>
            <person name="Alexander A."/>
            <person name="An P."/>
            <person name="Anderson E."/>
            <person name="Anderson S."/>
            <person name="Arachi H."/>
            <person name="Azer M."/>
            <person name="Bachantsang P."/>
            <person name="Barry A."/>
            <person name="Bayul T."/>
            <person name="Berlin A."/>
            <person name="Bessette D."/>
            <person name="Bloom T."/>
            <person name="Blye J."/>
            <person name="Boguslavskiy L."/>
            <person name="Bonnet C."/>
            <person name="Boukhgalter B."/>
            <person name="Bourzgui I."/>
            <person name="Brown A."/>
            <person name="Cahill P."/>
            <person name="Channer S."/>
            <person name="Cheshatsang Y."/>
            <person name="Chuda L."/>
            <person name="Citroen M."/>
            <person name="Collymore A."/>
            <person name="Cooke P."/>
            <person name="Costello M."/>
            <person name="D'Aco K."/>
            <person name="Daza R."/>
            <person name="De Haan G."/>
            <person name="DeGray S."/>
            <person name="DeMaso C."/>
            <person name="Dhargay N."/>
            <person name="Dooley K."/>
            <person name="Dooley E."/>
            <person name="Doricent M."/>
            <person name="Dorje P."/>
            <person name="Dorjee K."/>
            <person name="Dupes A."/>
            <person name="Elong R."/>
            <person name="Falk J."/>
            <person name="Farina A."/>
            <person name="Faro S."/>
            <person name="Ferguson D."/>
            <person name="Fisher S."/>
            <person name="Foley C.D."/>
            <person name="Franke A."/>
            <person name="Friedrich D."/>
            <person name="Gadbois L."/>
            <person name="Gearin G."/>
            <person name="Gearin C.R."/>
            <person name="Giannoukos G."/>
            <person name="Goode T."/>
            <person name="Graham J."/>
            <person name="Grandbois E."/>
            <person name="Grewal S."/>
            <person name="Gyaltsen K."/>
            <person name="Hafez N."/>
            <person name="Hagos B."/>
            <person name="Hall J."/>
            <person name="Henson C."/>
            <person name="Hollinger A."/>
            <person name="Honan T."/>
            <person name="Huard M.D."/>
            <person name="Hughes L."/>
            <person name="Hurhula B."/>
            <person name="Husby M.E."/>
            <person name="Kamat A."/>
            <person name="Kanga B."/>
            <person name="Kashin S."/>
            <person name="Khazanovich D."/>
            <person name="Kisner P."/>
            <person name="Lance K."/>
            <person name="Lara M."/>
            <person name="Lee W."/>
            <person name="Lennon N."/>
            <person name="Letendre F."/>
            <person name="LeVine R."/>
            <person name="Lipovsky A."/>
            <person name="Liu X."/>
            <person name="Liu J."/>
            <person name="Liu S."/>
            <person name="Lokyitsang T."/>
            <person name="Lokyitsang Y."/>
            <person name="Lubonja R."/>
            <person name="Lui A."/>
            <person name="MacDonald P."/>
            <person name="Magnisalis V."/>
            <person name="Maru K."/>
            <person name="Matthews C."/>
            <person name="McCusker W."/>
            <person name="McDonough S."/>
            <person name="Mehta T."/>
            <person name="Meldrim J."/>
            <person name="Meneus L."/>
            <person name="Mihai O."/>
            <person name="Mihalev A."/>
            <person name="Mihova T."/>
            <person name="Mittelman R."/>
            <person name="Mlenga V."/>
            <person name="Montmayeur A."/>
            <person name="Mulrain L."/>
            <person name="Navidi A."/>
            <person name="Naylor J."/>
            <person name="Negash T."/>
            <person name="Nguyen T."/>
            <person name="Nguyen N."/>
            <person name="Nicol R."/>
            <person name="Norbu C."/>
            <person name="Norbu N."/>
            <person name="Novod N."/>
            <person name="O'Neill B."/>
            <person name="Osman S."/>
            <person name="Markiewicz E."/>
            <person name="Oyono O.L."/>
            <person name="Patti C."/>
            <person name="Phunkhang P."/>
            <person name="Pierre F."/>
            <person name="Priest M."/>
            <person name="Raghuraman S."/>
            <person name="Rege F."/>
            <person name="Reyes R."/>
            <person name="Rise C."/>
            <person name="Rogov P."/>
            <person name="Ross K."/>
            <person name="Ryan E."/>
            <person name="Settipalli S."/>
            <person name="Shea T."/>
            <person name="Sherpa N."/>
            <person name="Shi L."/>
            <person name="Shih D."/>
            <person name="Sparrow T."/>
            <person name="Spaulding J."/>
            <person name="Stalker J."/>
            <person name="Stange-Thomann N."/>
            <person name="Stavropoulos S."/>
            <person name="Stone C."/>
            <person name="Strader C."/>
            <person name="Tesfaye S."/>
            <person name="Thomson T."/>
            <person name="Thoulutsang Y."/>
            <person name="Thoulutsang D."/>
            <person name="Topham K."/>
            <person name="Topping I."/>
            <person name="Tsamla T."/>
            <person name="Vassiliev H."/>
            <person name="Vo A."/>
            <person name="Wangchuk T."/>
            <person name="Wangdi T."/>
            <person name="Weiand M."/>
            <person name="Wilkinson J."/>
            <person name="Wilson A."/>
            <person name="Yadav S."/>
            <person name="Young G."/>
            <person name="Yu Q."/>
            <person name="Zembek L."/>
            <person name="Zhong D."/>
            <person name="Zimmer A."/>
            <person name="Zwirko Z."/>
            <person name="Jaffe D.B."/>
            <person name="Alvarez P."/>
            <person name="Brockman W."/>
            <person name="Butler J."/>
            <person name="Chin C."/>
            <person name="Gnerre S."/>
            <person name="Grabherr M."/>
            <person name="Kleber M."/>
            <person name="Mauceli E."/>
            <person name="MacCallum I."/>
        </authorList>
    </citation>
    <scope>NUCLEOTIDE SEQUENCE [LARGE SCALE GENOMIC DNA]</scope>
    <source>
        <strain evidence="10">Tucson 15010-1051.87</strain>
    </source>
</reference>
<dbReference type="GO" id="GO:0016020">
    <property type="term" value="C:membrane"/>
    <property type="evidence" value="ECO:0007669"/>
    <property type="project" value="UniProtKB-SubCell"/>
</dbReference>
<keyword evidence="10" id="KW-1185">Reference proteome</keyword>
<dbReference type="Gene3D" id="1.20.1250.20">
    <property type="entry name" value="MFS general substrate transporter like domains"/>
    <property type="match status" value="2"/>
</dbReference>
<dbReference type="PANTHER" id="PTHR11662">
    <property type="entry name" value="SOLUTE CARRIER FAMILY 17"/>
    <property type="match status" value="1"/>
</dbReference>
<organism evidence="9 10">
    <name type="scientific">Drosophila virilis</name>
    <name type="common">Fruit fly</name>
    <dbReference type="NCBI Taxonomy" id="7244"/>
    <lineage>
        <taxon>Eukaryota</taxon>
        <taxon>Metazoa</taxon>
        <taxon>Ecdysozoa</taxon>
        <taxon>Arthropoda</taxon>
        <taxon>Hexapoda</taxon>
        <taxon>Insecta</taxon>
        <taxon>Pterygota</taxon>
        <taxon>Neoptera</taxon>
        <taxon>Endopterygota</taxon>
        <taxon>Diptera</taxon>
        <taxon>Brachycera</taxon>
        <taxon>Muscomorpha</taxon>
        <taxon>Ephydroidea</taxon>
        <taxon>Drosophilidae</taxon>
        <taxon>Drosophila</taxon>
    </lineage>
</organism>
<comment type="subcellular location">
    <subcellularLocation>
        <location evidence="1">Membrane</location>
        <topology evidence="1">Multi-pass membrane protein</topology>
    </subcellularLocation>
</comment>
<dbReference type="PROSITE" id="PS50850">
    <property type="entry name" value="MFS"/>
    <property type="match status" value="1"/>
</dbReference>
<keyword evidence="4" id="KW-0769">Symport</keyword>
<dbReference type="Pfam" id="PF07690">
    <property type="entry name" value="MFS_1"/>
    <property type="match status" value="1"/>
</dbReference>
<feature type="transmembrane region" description="Helical" evidence="7">
    <location>
        <begin position="310"/>
        <end position="334"/>
    </location>
</feature>
<evidence type="ECO:0000256" key="2">
    <source>
        <dbReference type="ARBA" id="ARBA00022448"/>
    </source>
</evidence>
<dbReference type="InterPro" id="IPR036259">
    <property type="entry name" value="MFS_trans_sf"/>
</dbReference>
<dbReference type="InParanoid" id="A0A0Q9W690"/>
<evidence type="ECO:0000259" key="8">
    <source>
        <dbReference type="PROSITE" id="PS50850"/>
    </source>
</evidence>
<feature type="domain" description="Major facilitator superfamily (MFS) profile" evidence="8">
    <location>
        <begin position="28"/>
        <end position="462"/>
    </location>
</feature>
<dbReference type="GO" id="GO:0006820">
    <property type="term" value="P:monoatomic anion transport"/>
    <property type="evidence" value="ECO:0007669"/>
    <property type="project" value="TreeGrafter"/>
</dbReference>
<feature type="transmembrane region" description="Helical" evidence="7">
    <location>
        <begin position="371"/>
        <end position="390"/>
    </location>
</feature>
<keyword evidence="5 7" id="KW-1133">Transmembrane helix</keyword>
<evidence type="ECO:0000256" key="7">
    <source>
        <dbReference type="SAM" id="Phobius"/>
    </source>
</evidence>
<feature type="transmembrane region" description="Helical" evidence="7">
    <location>
        <begin position="144"/>
        <end position="168"/>
    </location>
</feature>
<dbReference type="FunFam" id="1.20.1250.20:FF:000423">
    <property type="entry name" value="Putative inorganic phosphate cotransporter-like Protein"/>
    <property type="match status" value="1"/>
</dbReference>
<dbReference type="FunFam" id="1.20.1250.20:FF:000003">
    <property type="entry name" value="Solute carrier family 17 member 3"/>
    <property type="match status" value="1"/>
</dbReference>
<protein>
    <submittedName>
        <fullName evidence="9">Uncharacterized protein, isoform A</fullName>
    </submittedName>
</protein>
<feature type="transmembrane region" description="Helical" evidence="7">
    <location>
        <begin position="437"/>
        <end position="458"/>
    </location>
</feature>
<dbReference type="AlphaFoldDB" id="A0A0Q9W690"/>
<feature type="transmembrane region" description="Helical" evidence="7">
    <location>
        <begin position="91"/>
        <end position="111"/>
    </location>
</feature>
<evidence type="ECO:0000313" key="9">
    <source>
        <dbReference type="EMBL" id="KRF77799.1"/>
    </source>
</evidence>
<dbReference type="GO" id="GO:0015293">
    <property type="term" value="F:symporter activity"/>
    <property type="evidence" value="ECO:0007669"/>
    <property type="project" value="UniProtKB-KW"/>
</dbReference>
<dbReference type="CDD" id="cd17318">
    <property type="entry name" value="MFS_SLC17"/>
    <property type="match status" value="1"/>
</dbReference>
<feature type="transmembrane region" description="Helical" evidence="7">
    <location>
        <begin position="210"/>
        <end position="231"/>
    </location>
</feature>
<dbReference type="SUPFAM" id="SSF103473">
    <property type="entry name" value="MFS general substrate transporter"/>
    <property type="match status" value="1"/>
</dbReference>
<evidence type="ECO:0000256" key="1">
    <source>
        <dbReference type="ARBA" id="ARBA00004141"/>
    </source>
</evidence>
<dbReference type="Proteomes" id="UP000008792">
    <property type="component" value="Unassembled WGS sequence"/>
</dbReference>
<evidence type="ECO:0000256" key="3">
    <source>
        <dbReference type="ARBA" id="ARBA00022692"/>
    </source>
</evidence>
<sequence length="476" mass="52563">MEADKRPAWGQKCSKGCLLPLRIVITIMGFFALICAYMNRVSMSHVITKLVVPKNRTETHAGVCPPEKVSTEDAEYLTPGTYKWSEQLQGLVLGSFYIGYVITQLPGGILADEFGAKWVLGISLLISGLSTALSPIALQYGHEWGLMAIRIIKGAAQGPIFPALTTLLSHWVPAKERATLGTFCYSGVTAGTVLSNFCSGLMLHSFHWSMTLYVFGSVTILWFIFFILLCTSSPSGHPCIKPKEMDYLEELIPKKADKLPIPWKQMMLSKAMLAVIISQIGHDWGYYVMISCLPKYMADVLQFSIRSNGILTAFPFLAMWVSSLLSGFLADWLIRSGKLSINLERKLFTFIGALFPGLFMVIASYTGCNKILVVVFFTLSLFTMGPYYAGQKLTPMDMSPNFSGTIMAITNGIGSFAGMLSPYIVGVMTPNATINEWRWVFWLGLVILVGSAIIFWIWGTAEVQPYDPSAGEKKEG</sequence>
<feature type="transmembrane region" description="Helical" evidence="7">
    <location>
        <begin position="346"/>
        <end position="365"/>
    </location>
</feature>
<dbReference type="InterPro" id="IPR050382">
    <property type="entry name" value="MFS_Na/Anion_cotransporter"/>
</dbReference>
<dbReference type="InterPro" id="IPR020846">
    <property type="entry name" value="MFS_dom"/>
</dbReference>
<dbReference type="InterPro" id="IPR011701">
    <property type="entry name" value="MFS"/>
</dbReference>
<evidence type="ECO:0000256" key="4">
    <source>
        <dbReference type="ARBA" id="ARBA00022847"/>
    </source>
</evidence>
<evidence type="ECO:0000256" key="5">
    <source>
        <dbReference type="ARBA" id="ARBA00022989"/>
    </source>
</evidence>
<accession>A0A0Q9W690</accession>
<dbReference type="KEGG" id="dvi:26530377"/>
<keyword evidence="6 7" id="KW-0472">Membrane</keyword>
<evidence type="ECO:0000313" key="10">
    <source>
        <dbReference type="Proteomes" id="UP000008792"/>
    </source>
</evidence>
<keyword evidence="3 7" id="KW-0812">Transmembrane</keyword>
<feature type="transmembrane region" description="Helical" evidence="7">
    <location>
        <begin position="402"/>
        <end position="425"/>
    </location>
</feature>